<name>A0A0N4UM00_DRAME</name>
<evidence type="ECO:0000313" key="3">
    <source>
        <dbReference type="Proteomes" id="UP000274756"/>
    </source>
</evidence>
<evidence type="ECO:0000313" key="1">
    <source>
        <dbReference type="EMBL" id="VDN52734.1"/>
    </source>
</evidence>
<evidence type="ECO:0000313" key="4">
    <source>
        <dbReference type="WBParaSite" id="DME_0000884701-mRNA-1"/>
    </source>
</evidence>
<organism evidence="2 4">
    <name type="scientific">Dracunculus medinensis</name>
    <name type="common">Guinea worm</name>
    <dbReference type="NCBI Taxonomy" id="318479"/>
    <lineage>
        <taxon>Eukaryota</taxon>
        <taxon>Metazoa</taxon>
        <taxon>Ecdysozoa</taxon>
        <taxon>Nematoda</taxon>
        <taxon>Chromadorea</taxon>
        <taxon>Rhabditida</taxon>
        <taxon>Spirurina</taxon>
        <taxon>Dracunculoidea</taxon>
        <taxon>Dracunculidae</taxon>
        <taxon>Dracunculus</taxon>
    </lineage>
</organism>
<dbReference type="Proteomes" id="UP000038040">
    <property type="component" value="Unplaced"/>
</dbReference>
<reference evidence="1 3" key="2">
    <citation type="submission" date="2018-11" db="EMBL/GenBank/DDBJ databases">
        <authorList>
            <consortium name="Pathogen Informatics"/>
        </authorList>
    </citation>
    <scope>NUCLEOTIDE SEQUENCE [LARGE SCALE GENOMIC DNA]</scope>
</reference>
<dbReference type="AlphaFoldDB" id="A0A0N4UM00"/>
<dbReference type="OrthoDB" id="4405280at2759"/>
<accession>A0A0N4UM00</accession>
<gene>
    <name evidence="1" type="ORF">DME_LOCUS2707</name>
</gene>
<dbReference type="Proteomes" id="UP000274756">
    <property type="component" value="Unassembled WGS sequence"/>
</dbReference>
<dbReference type="EMBL" id="UYYG01000076">
    <property type="protein sequence ID" value="VDN52734.1"/>
    <property type="molecule type" value="Genomic_DNA"/>
</dbReference>
<keyword evidence="3" id="KW-1185">Reference proteome</keyword>
<protein>
    <submittedName>
        <fullName evidence="4">Tenascin</fullName>
    </submittedName>
</protein>
<proteinExistence type="predicted"/>
<sequence length="326" mass="36222">MNWYCFIFFIYATICQRCPKLFGEFECPIGHNCIDNQCLSPDGRSAPIECDKIQCPTMTRCYKGRCYSTIGLFCNRNVQINKTTAKSVLSNCGQFGKCINGHCILDRCANISCETTEQCRDGICVKIAGTFCLSSFDCGPNYDCIRNTCIKNHRVSCNCDPGESCQQGHCFADPTVFNLFLSECAHVTCTNGSFCFDGSCVSAIGRDCLQETCLGGTVCINGRCSLDPCISRCPVDHDCREGHCRHLQGLPCVNECPYPYECVDGRCTRNECFQKLCLPGEICDYGFCVNVEGRLCSLAIRDCGQDFECESSFCKDKILLQGQNEK</sequence>
<dbReference type="STRING" id="318479.A0A0N4UM00"/>
<dbReference type="WBParaSite" id="DME_0000884701-mRNA-1">
    <property type="protein sequence ID" value="DME_0000884701-mRNA-1"/>
    <property type="gene ID" value="DME_0000884701"/>
</dbReference>
<evidence type="ECO:0000313" key="2">
    <source>
        <dbReference type="Proteomes" id="UP000038040"/>
    </source>
</evidence>
<reference evidence="4" key="1">
    <citation type="submission" date="2017-02" db="UniProtKB">
        <authorList>
            <consortium name="WormBaseParasite"/>
        </authorList>
    </citation>
    <scope>IDENTIFICATION</scope>
</reference>